<feature type="domain" description="PHD-type" evidence="6">
    <location>
        <begin position="235"/>
        <end position="290"/>
    </location>
</feature>
<organism evidence="7 8">
    <name type="scientific">Heterobasidion irregulare (strain TC 32-1)</name>
    <dbReference type="NCBI Taxonomy" id="747525"/>
    <lineage>
        <taxon>Eukaryota</taxon>
        <taxon>Fungi</taxon>
        <taxon>Dikarya</taxon>
        <taxon>Basidiomycota</taxon>
        <taxon>Agaricomycotina</taxon>
        <taxon>Agaricomycetes</taxon>
        <taxon>Russulales</taxon>
        <taxon>Bondarzewiaceae</taxon>
        <taxon>Heterobasidion</taxon>
        <taxon>Heterobasidion annosum species complex</taxon>
    </lineage>
</organism>
<evidence type="ECO:0000256" key="5">
    <source>
        <dbReference type="SAM" id="MobiDB-lite"/>
    </source>
</evidence>
<dbReference type="PANTHER" id="PTHR47793:SF1">
    <property type="entry name" value="HISTONE DEACETYLASE COMPLEX SUBUNIT CTI6"/>
    <property type="match status" value="1"/>
</dbReference>
<keyword evidence="3" id="KW-0862">Zinc</keyword>
<evidence type="ECO:0000313" key="7">
    <source>
        <dbReference type="EMBL" id="ETW80757.1"/>
    </source>
</evidence>
<dbReference type="OrthoDB" id="79252at2759"/>
<evidence type="ECO:0000259" key="6">
    <source>
        <dbReference type="PROSITE" id="PS50016"/>
    </source>
</evidence>
<dbReference type="InParanoid" id="W4K4L3"/>
<gene>
    <name evidence="7" type="ORF">HETIRDRAFT_418720</name>
</gene>
<evidence type="ECO:0000256" key="4">
    <source>
        <dbReference type="PROSITE-ProRule" id="PRU00146"/>
    </source>
</evidence>
<dbReference type="InterPro" id="IPR053051">
    <property type="entry name" value="HDAC_complex_subunit"/>
</dbReference>
<feature type="compositionally biased region" description="Polar residues" evidence="5">
    <location>
        <begin position="384"/>
        <end position="394"/>
    </location>
</feature>
<reference evidence="7 8" key="1">
    <citation type="journal article" date="2012" name="New Phytol.">
        <title>Insight into trade-off between wood decay and parasitism from the genome of a fungal forest pathogen.</title>
        <authorList>
            <person name="Olson A."/>
            <person name="Aerts A."/>
            <person name="Asiegbu F."/>
            <person name="Belbahri L."/>
            <person name="Bouzid O."/>
            <person name="Broberg A."/>
            <person name="Canback B."/>
            <person name="Coutinho P.M."/>
            <person name="Cullen D."/>
            <person name="Dalman K."/>
            <person name="Deflorio G."/>
            <person name="van Diepen L.T."/>
            <person name="Dunand C."/>
            <person name="Duplessis S."/>
            <person name="Durling M."/>
            <person name="Gonthier P."/>
            <person name="Grimwood J."/>
            <person name="Fossdal C.G."/>
            <person name="Hansson D."/>
            <person name="Henrissat B."/>
            <person name="Hietala A."/>
            <person name="Himmelstrand K."/>
            <person name="Hoffmeister D."/>
            <person name="Hogberg N."/>
            <person name="James T.Y."/>
            <person name="Karlsson M."/>
            <person name="Kohler A."/>
            <person name="Kues U."/>
            <person name="Lee Y.H."/>
            <person name="Lin Y.C."/>
            <person name="Lind M."/>
            <person name="Lindquist E."/>
            <person name="Lombard V."/>
            <person name="Lucas S."/>
            <person name="Lunden K."/>
            <person name="Morin E."/>
            <person name="Murat C."/>
            <person name="Park J."/>
            <person name="Raffaello T."/>
            <person name="Rouze P."/>
            <person name="Salamov A."/>
            <person name="Schmutz J."/>
            <person name="Solheim H."/>
            <person name="Stahlberg J."/>
            <person name="Velez H."/>
            <person name="de Vries R.P."/>
            <person name="Wiebenga A."/>
            <person name="Woodward S."/>
            <person name="Yakovlev I."/>
            <person name="Garbelotto M."/>
            <person name="Martin F."/>
            <person name="Grigoriev I.V."/>
            <person name="Stenlid J."/>
        </authorList>
    </citation>
    <scope>NUCLEOTIDE SEQUENCE [LARGE SCALE GENOMIC DNA]</scope>
    <source>
        <strain evidence="7 8">TC 32-1</strain>
    </source>
</reference>
<dbReference type="Proteomes" id="UP000030671">
    <property type="component" value="Unassembled WGS sequence"/>
</dbReference>
<dbReference type="SUPFAM" id="SSF57903">
    <property type="entry name" value="FYVE/PHD zinc finger"/>
    <property type="match status" value="1"/>
</dbReference>
<feature type="compositionally biased region" description="Low complexity" evidence="5">
    <location>
        <begin position="147"/>
        <end position="157"/>
    </location>
</feature>
<sequence length="744" mass="80587">MERGKPAARVSRTGMRDRMARGEVRRGCGWWGQDVRVGLGQEGGEREERAVGEPGGCDKWPALKRRPRRTRVPNDQFSRAQHAHTLSPPSSLHTMAQTAVMGPPLSPRETRRSGRRTAPSLSASTSNSPDSPASEALPTRPPQPTHRPSLTSSNSGSRSKRSKREDTADIVDEHQKYPNGTHPSSGNANGRAKRKSKDKDKPSVDIAIDPPLSKPDLPVANITMDLAEPDEQDGVTRCVCGSTGEDDPDAGEFMVQCETCNAWQHGLCMGFEAEEQLPEDDYHCEQCRPDLHVDLLKCAYKAIHPFASNVVCARHRRLAKRARHSSTASHHTSTLAARASRSHSPNMLLKPAKRRNTMNSRDAAYDESLKEIMEATAAEAAALNQPSASVNGSVNGHVEDEQPAVAVNGRKKRKRGEDDAESVKRIRSASTTSDQPRTMAAAREEIPASAPSKSAMPAPPAKASSSRNRRGGRKSAVQAQDVGLAEGEEGGGATPQNRRTNNSRAKGGTAAAKRGQAAGNAAHDHSTRRNNQSAPANGQGPSTHAAPSNSRAHHTSHAYVVSQQALYTSWGLPDYLLHLEHILPSAVPRPLQVCGSGLHANGRQALERVAERGARVKWPAKRTSLTDMNKRVRTLVEWVGREQANSLERGRRREKLDASLRETGHADVVLSGEFGMGDVVGRVADGSTQIALDDGQQLATSPIQERLPSAPKRVPSGSEGESTMRMMEELMSELISFQERFGRA</sequence>
<dbReference type="PANTHER" id="PTHR47793">
    <property type="entry name" value="HISTONE DEACETYLASE COMPLEX SUBUNIT CTI6"/>
    <property type="match status" value="1"/>
</dbReference>
<dbReference type="PROSITE" id="PS01359">
    <property type="entry name" value="ZF_PHD_1"/>
    <property type="match status" value="1"/>
</dbReference>
<dbReference type="GO" id="GO:0008270">
    <property type="term" value="F:zinc ion binding"/>
    <property type="evidence" value="ECO:0007669"/>
    <property type="project" value="UniProtKB-KW"/>
</dbReference>
<dbReference type="AlphaFoldDB" id="W4K4L3"/>
<dbReference type="STRING" id="747525.W4K4L3"/>
<dbReference type="SMART" id="SM00249">
    <property type="entry name" value="PHD"/>
    <property type="match status" value="1"/>
</dbReference>
<feature type="region of interest" description="Disordered" evidence="5">
    <location>
        <begin position="40"/>
        <end position="218"/>
    </location>
</feature>
<feature type="compositionally biased region" description="Polar residues" evidence="5">
    <location>
        <begin position="87"/>
        <end position="97"/>
    </location>
</feature>
<dbReference type="InterPro" id="IPR013083">
    <property type="entry name" value="Znf_RING/FYVE/PHD"/>
</dbReference>
<keyword evidence="1" id="KW-0479">Metal-binding</keyword>
<dbReference type="RefSeq" id="XP_009547467.1">
    <property type="nucleotide sequence ID" value="XM_009549172.1"/>
</dbReference>
<keyword evidence="8" id="KW-1185">Reference proteome</keyword>
<dbReference type="InterPro" id="IPR019786">
    <property type="entry name" value="Zinc_finger_PHD-type_CS"/>
</dbReference>
<feature type="compositionally biased region" description="Basic and acidic residues" evidence="5">
    <location>
        <begin position="415"/>
        <end position="424"/>
    </location>
</feature>
<dbReference type="InterPro" id="IPR019787">
    <property type="entry name" value="Znf_PHD-finger"/>
</dbReference>
<feature type="compositionally biased region" description="Low complexity" evidence="5">
    <location>
        <begin position="504"/>
        <end position="521"/>
    </location>
</feature>
<evidence type="ECO:0000256" key="3">
    <source>
        <dbReference type="ARBA" id="ARBA00022833"/>
    </source>
</evidence>
<evidence type="ECO:0000256" key="2">
    <source>
        <dbReference type="ARBA" id="ARBA00022771"/>
    </source>
</evidence>
<dbReference type="PROSITE" id="PS50016">
    <property type="entry name" value="ZF_PHD_2"/>
    <property type="match status" value="1"/>
</dbReference>
<keyword evidence="2 4" id="KW-0863">Zinc-finger</keyword>
<dbReference type="KEGG" id="hir:HETIRDRAFT_418720"/>
<feature type="compositionally biased region" description="Low complexity" evidence="5">
    <location>
        <begin position="325"/>
        <end position="339"/>
    </location>
</feature>
<protein>
    <recommendedName>
        <fullName evidence="6">PHD-type domain-containing protein</fullName>
    </recommendedName>
</protein>
<dbReference type="eggNOG" id="KOG1844">
    <property type="taxonomic scope" value="Eukaryota"/>
</dbReference>
<dbReference type="CDD" id="cd15550">
    <property type="entry name" value="PHD_MLL5"/>
    <property type="match status" value="1"/>
</dbReference>
<evidence type="ECO:0000313" key="8">
    <source>
        <dbReference type="Proteomes" id="UP000030671"/>
    </source>
</evidence>
<evidence type="ECO:0000256" key="1">
    <source>
        <dbReference type="ARBA" id="ARBA00022723"/>
    </source>
</evidence>
<feature type="compositionally biased region" description="Basic residues" evidence="5">
    <location>
        <begin position="62"/>
        <end position="71"/>
    </location>
</feature>
<name>W4K4L3_HETIT</name>
<feature type="compositionally biased region" description="Polar residues" evidence="5">
    <location>
        <begin position="494"/>
        <end position="503"/>
    </location>
</feature>
<feature type="region of interest" description="Disordered" evidence="5">
    <location>
        <begin position="321"/>
        <end position="360"/>
    </location>
</feature>
<accession>W4K4L3</accession>
<feature type="compositionally biased region" description="Polar residues" evidence="5">
    <location>
        <begin position="529"/>
        <end position="550"/>
    </location>
</feature>
<feature type="compositionally biased region" description="Polar residues" evidence="5">
    <location>
        <begin position="119"/>
        <end position="131"/>
    </location>
</feature>
<dbReference type="Pfam" id="PF20826">
    <property type="entry name" value="PHD_5"/>
    <property type="match status" value="1"/>
</dbReference>
<feature type="compositionally biased region" description="Low complexity" evidence="5">
    <location>
        <begin position="447"/>
        <end position="466"/>
    </location>
</feature>
<dbReference type="InterPro" id="IPR001965">
    <property type="entry name" value="Znf_PHD"/>
</dbReference>
<feature type="region of interest" description="Disordered" evidence="5">
    <location>
        <begin position="384"/>
        <end position="556"/>
    </location>
</feature>
<dbReference type="EMBL" id="KI925459">
    <property type="protein sequence ID" value="ETW80757.1"/>
    <property type="molecule type" value="Genomic_DNA"/>
</dbReference>
<dbReference type="GeneID" id="20673502"/>
<dbReference type="Gene3D" id="3.30.40.10">
    <property type="entry name" value="Zinc/RING finger domain, C3HC4 (zinc finger)"/>
    <property type="match status" value="1"/>
</dbReference>
<dbReference type="InterPro" id="IPR011011">
    <property type="entry name" value="Znf_FYVE_PHD"/>
</dbReference>
<proteinExistence type="predicted"/>
<dbReference type="HOGENOM" id="CLU_029203_0_0_1"/>
<feature type="compositionally biased region" description="Basic and acidic residues" evidence="5">
    <location>
        <begin position="163"/>
        <end position="176"/>
    </location>
</feature>